<dbReference type="EMBL" id="VWXL01000069">
    <property type="protein sequence ID" value="MVB11697.1"/>
    <property type="molecule type" value="Genomic_DNA"/>
</dbReference>
<dbReference type="Proteomes" id="UP000515909">
    <property type="component" value="Chromosome"/>
</dbReference>
<name>A0A6N8I1T3_9FIRM</name>
<protein>
    <submittedName>
        <fullName evidence="3">LacI family DNA-binding transcriptional regulator</fullName>
    </submittedName>
</protein>
<keyword evidence="3" id="KW-0238">DNA-binding</keyword>
<evidence type="ECO:0000313" key="3">
    <source>
        <dbReference type="EMBL" id="QNK39728.1"/>
    </source>
</evidence>
<keyword evidence="4" id="KW-1185">Reference proteome</keyword>
<accession>A0A7G8T7Y7</accession>
<dbReference type="AlphaFoldDB" id="A0A6N8I1T3"/>
<dbReference type="GO" id="GO:0003677">
    <property type="term" value="F:DNA binding"/>
    <property type="evidence" value="ECO:0007669"/>
    <property type="project" value="UniProtKB-KW"/>
</dbReference>
<evidence type="ECO:0000313" key="5">
    <source>
        <dbReference type="Proteomes" id="UP000515909"/>
    </source>
</evidence>
<reference evidence="2 4" key="1">
    <citation type="submission" date="2019-09" db="EMBL/GenBank/DDBJ databases">
        <title>Genome sequence of Clostridium sp. EA1.</title>
        <authorList>
            <person name="Poehlein A."/>
            <person name="Bengelsdorf F.R."/>
            <person name="Daniel R."/>
        </authorList>
    </citation>
    <scope>NUCLEOTIDE SEQUENCE [LARGE SCALE GENOMIC DNA]</scope>
    <source>
        <strain evidence="2 4">EA1</strain>
    </source>
</reference>
<feature type="domain" description="HTH lacI-type" evidence="1">
    <location>
        <begin position="3"/>
        <end position="27"/>
    </location>
</feature>
<dbReference type="OrthoDB" id="2026446at2"/>
<proteinExistence type="predicted"/>
<dbReference type="RefSeq" id="WP_083210133.1">
    <property type="nucleotide sequence ID" value="NZ_CP060286.1"/>
</dbReference>
<dbReference type="GO" id="GO:0006355">
    <property type="term" value="P:regulation of DNA-templated transcription"/>
    <property type="evidence" value="ECO:0007669"/>
    <property type="project" value="InterPro"/>
</dbReference>
<dbReference type="InterPro" id="IPR010982">
    <property type="entry name" value="Lambda_DNA-bd_dom_sf"/>
</dbReference>
<dbReference type="PROSITE" id="PS00356">
    <property type="entry name" value="HTH_LACI_1"/>
    <property type="match status" value="1"/>
</dbReference>
<sequence>MITIKDIARAANVTPMTVSNVIHAKSRMALIRKPSSLCEARTFAGHRMLQKLIV</sequence>
<reference evidence="3 5" key="2">
    <citation type="submission" date="2020-08" db="EMBL/GenBank/DDBJ databases">
        <title>The isolate Caproiciproducens sp. 7D4C2 produces n-caproate at mildly acidic conditions from hexoses: genome and rBOX comparison with related strains and chain-elongating bacteria.</title>
        <authorList>
            <person name="Esquivel-Elizondo S."/>
            <person name="Bagci C."/>
            <person name="Temovska M."/>
            <person name="Jeon B.S."/>
            <person name="Bessarab I."/>
            <person name="Williams R.B.H."/>
            <person name="Huson D.H."/>
            <person name="Angenent L.T."/>
        </authorList>
    </citation>
    <scope>NUCLEOTIDE SEQUENCE [LARGE SCALE GENOMIC DNA]</scope>
    <source>
        <strain evidence="3 5">7D4C2</strain>
    </source>
</reference>
<dbReference type="InterPro" id="IPR000843">
    <property type="entry name" value="HTH_LacI"/>
</dbReference>
<evidence type="ECO:0000313" key="4">
    <source>
        <dbReference type="Proteomes" id="UP000469440"/>
    </source>
</evidence>
<evidence type="ECO:0000259" key="1">
    <source>
        <dbReference type="Pfam" id="PF00356"/>
    </source>
</evidence>
<dbReference type="Proteomes" id="UP000469440">
    <property type="component" value="Unassembled WGS sequence"/>
</dbReference>
<evidence type="ECO:0000313" key="2">
    <source>
        <dbReference type="EMBL" id="MVB11697.1"/>
    </source>
</evidence>
<accession>A0A6N8I1T3</accession>
<dbReference type="EMBL" id="CP060286">
    <property type="protein sequence ID" value="QNK39728.1"/>
    <property type="molecule type" value="Genomic_DNA"/>
</dbReference>
<organism evidence="2 4">
    <name type="scientific">Caproicibacter fermentans</name>
    <dbReference type="NCBI Taxonomy" id="2576756"/>
    <lineage>
        <taxon>Bacteria</taxon>
        <taxon>Bacillati</taxon>
        <taxon>Bacillota</taxon>
        <taxon>Clostridia</taxon>
        <taxon>Eubacteriales</taxon>
        <taxon>Acutalibacteraceae</taxon>
        <taxon>Caproicibacter</taxon>
    </lineage>
</organism>
<dbReference type="Gene3D" id="1.10.260.40">
    <property type="entry name" value="lambda repressor-like DNA-binding domains"/>
    <property type="match status" value="1"/>
</dbReference>
<dbReference type="KEGG" id="cfem:HCR03_13475"/>
<dbReference type="SUPFAM" id="SSF47413">
    <property type="entry name" value="lambda repressor-like DNA-binding domains"/>
    <property type="match status" value="1"/>
</dbReference>
<gene>
    <name evidence="2" type="ORF">CAFE_24200</name>
    <name evidence="3" type="ORF">HCR03_13475</name>
</gene>
<dbReference type="Pfam" id="PF00356">
    <property type="entry name" value="LacI"/>
    <property type="match status" value="1"/>
</dbReference>